<organism evidence="5 6">
    <name type="scientific">Brachybacterium nesterenkovii</name>
    <dbReference type="NCBI Taxonomy" id="47847"/>
    <lineage>
        <taxon>Bacteria</taxon>
        <taxon>Bacillati</taxon>
        <taxon>Actinomycetota</taxon>
        <taxon>Actinomycetes</taxon>
        <taxon>Micrococcales</taxon>
        <taxon>Dermabacteraceae</taxon>
        <taxon>Brachybacterium</taxon>
    </lineage>
</organism>
<keyword evidence="2 5" id="KW-0378">Hydrolase</keyword>
<dbReference type="InterPro" id="IPR051601">
    <property type="entry name" value="Serine_prot/Carboxylest_S33"/>
</dbReference>
<proteinExistence type="inferred from homology"/>
<dbReference type="InterPro" id="IPR029058">
    <property type="entry name" value="AB_hydrolase_fold"/>
</dbReference>
<comment type="similarity">
    <text evidence="1">Belongs to the peptidase S33 family.</text>
</comment>
<evidence type="ECO:0000256" key="1">
    <source>
        <dbReference type="ARBA" id="ARBA00010088"/>
    </source>
</evidence>
<dbReference type="Gene3D" id="3.40.50.1820">
    <property type="entry name" value="alpha/beta hydrolase"/>
    <property type="match status" value="1"/>
</dbReference>
<reference evidence="5 6" key="1">
    <citation type="submission" date="2017-02" db="EMBL/GenBank/DDBJ databases">
        <authorList>
            <person name="Peterson S.W."/>
        </authorList>
    </citation>
    <scope>NUCLEOTIDE SEQUENCE [LARGE SCALE GENOMIC DNA]</scope>
    <source>
        <strain evidence="5 6">CIP104813</strain>
    </source>
</reference>
<dbReference type="InterPro" id="IPR000073">
    <property type="entry name" value="AB_hydrolase_1"/>
</dbReference>
<accession>A0A1X6WWN4</accession>
<dbReference type="SUPFAM" id="SSF53474">
    <property type="entry name" value="alpha/beta-Hydrolases"/>
    <property type="match status" value="1"/>
</dbReference>
<dbReference type="GO" id="GO:0004177">
    <property type="term" value="F:aminopeptidase activity"/>
    <property type="evidence" value="ECO:0007669"/>
    <property type="project" value="UniProtKB-KW"/>
</dbReference>
<dbReference type="PANTHER" id="PTHR43248">
    <property type="entry name" value="2-SUCCINYL-6-HYDROXY-2,4-CYCLOHEXADIENE-1-CARBOXYLATE SYNTHASE"/>
    <property type="match status" value="1"/>
</dbReference>
<feature type="domain" description="AB hydrolase-1" evidence="4">
    <location>
        <begin position="51"/>
        <end position="245"/>
    </location>
</feature>
<dbReference type="Proteomes" id="UP000195981">
    <property type="component" value="Unassembled WGS sequence"/>
</dbReference>
<dbReference type="AlphaFoldDB" id="A0A1X6WWN4"/>
<dbReference type="Pfam" id="PF00561">
    <property type="entry name" value="Abhydrolase_1"/>
    <property type="match status" value="1"/>
</dbReference>
<dbReference type="RefSeq" id="WP_087103022.1">
    <property type="nucleotide sequence ID" value="NZ_FWFG01000040.1"/>
</dbReference>
<evidence type="ECO:0000259" key="4">
    <source>
        <dbReference type="Pfam" id="PF00561"/>
    </source>
</evidence>
<sequence>MATTESTWTLPGLTLRDVTLDVPLDRAAPGRGTIEVFARVIAAEGGEGRPFLLYLQGGPGSEAPRPGLDPALPPWLERALADFRVVMLDQRGTGRSTPVGPDLPLPAGFAAAVVTARTDGTAAPEPTSNPTGESTSELTSGSIAVPADDGSRPATESPVTLGQVAPEAQAEYLAQMRADAIVEDAEALREALGARTWSVLGQSFGGFCTLRYVSAHADSLASVLLTGGLPAVGRPIDDAYALTWSTMLAKSAEHYRRFPGDRDRVRRLMDLAAQGEVRLADGGGVSPVRLRGIGILLGASGGSERLHQILELDHRSPAFRHDLAAALPFGGRNPMYAVVHESCWADGGTTCWAAERTMPAAFAEDPTLLSGEHVTHEALAEDPELAPWLPAAELLAAREWPALYDVEALRAADVSGAAAVYYDDAYVPRELSLETAALLPGVKPWVTSEYEHNGLRASGDRVLDRLLGLASGRIVR</sequence>
<evidence type="ECO:0000313" key="5">
    <source>
        <dbReference type="EMBL" id="SLM89955.1"/>
    </source>
</evidence>
<feature type="compositionally biased region" description="Low complexity" evidence="3">
    <location>
        <begin position="131"/>
        <end position="142"/>
    </location>
</feature>
<evidence type="ECO:0000256" key="3">
    <source>
        <dbReference type="SAM" id="MobiDB-lite"/>
    </source>
</evidence>
<keyword evidence="5" id="KW-0645">Protease</keyword>
<keyword evidence="5" id="KW-0031">Aminopeptidase</keyword>
<dbReference type="EC" id="3.4.11.5" evidence="5"/>
<evidence type="ECO:0000256" key="2">
    <source>
        <dbReference type="ARBA" id="ARBA00022801"/>
    </source>
</evidence>
<gene>
    <name evidence="5" type="ORF">FM110_04370</name>
</gene>
<keyword evidence="6" id="KW-1185">Reference proteome</keyword>
<name>A0A1X6WWN4_9MICO</name>
<feature type="region of interest" description="Disordered" evidence="3">
    <location>
        <begin position="119"/>
        <end position="159"/>
    </location>
</feature>
<dbReference type="PANTHER" id="PTHR43248:SF2">
    <property type="entry name" value="PROLYL AMINOPEPTIDASE"/>
    <property type="match status" value="1"/>
</dbReference>
<dbReference type="EMBL" id="FWFG01000040">
    <property type="protein sequence ID" value="SLM89955.1"/>
    <property type="molecule type" value="Genomic_DNA"/>
</dbReference>
<evidence type="ECO:0000313" key="6">
    <source>
        <dbReference type="Proteomes" id="UP000195981"/>
    </source>
</evidence>
<dbReference type="OrthoDB" id="9796770at2"/>
<protein>
    <submittedName>
        <fullName evidence="5">Proline iminopeptidase</fullName>
        <ecNumber evidence="5">3.4.11.5</ecNumber>
    </submittedName>
</protein>